<evidence type="ECO:0000256" key="10">
    <source>
        <dbReference type="RuleBase" id="RU364125"/>
    </source>
</evidence>
<keyword evidence="10" id="KW-0997">Cell inner membrane</keyword>
<keyword evidence="9 10" id="KW-0472">Membrane</keyword>
<evidence type="ECO:0000256" key="9">
    <source>
        <dbReference type="ARBA" id="ARBA00023136"/>
    </source>
</evidence>
<keyword evidence="12" id="KW-1185">Reference proteome</keyword>
<comment type="similarity">
    <text evidence="3 10">Belongs to the FliL family.</text>
</comment>
<accession>A0ABT5T6K8</accession>
<evidence type="ECO:0000313" key="12">
    <source>
        <dbReference type="Proteomes" id="UP001431784"/>
    </source>
</evidence>
<organism evidence="11 12">
    <name type="scientific">Roseinatronobacter alkalisoli</name>
    <dbReference type="NCBI Taxonomy" id="3028235"/>
    <lineage>
        <taxon>Bacteria</taxon>
        <taxon>Pseudomonadati</taxon>
        <taxon>Pseudomonadota</taxon>
        <taxon>Alphaproteobacteria</taxon>
        <taxon>Rhodobacterales</taxon>
        <taxon>Paracoccaceae</taxon>
        <taxon>Roseinatronobacter</taxon>
    </lineage>
</organism>
<dbReference type="Pfam" id="PF03748">
    <property type="entry name" value="FliL"/>
    <property type="match status" value="1"/>
</dbReference>
<proteinExistence type="inferred from homology"/>
<dbReference type="Proteomes" id="UP001431784">
    <property type="component" value="Unassembled WGS sequence"/>
</dbReference>
<comment type="function">
    <text evidence="1 10">Controls the rotational direction of flagella during chemotaxis.</text>
</comment>
<name>A0ABT5T6K8_9RHOB</name>
<evidence type="ECO:0000256" key="7">
    <source>
        <dbReference type="ARBA" id="ARBA00022779"/>
    </source>
</evidence>
<dbReference type="InterPro" id="IPR005503">
    <property type="entry name" value="FliL"/>
</dbReference>
<evidence type="ECO:0000256" key="1">
    <source>
        <dbReference type="ARBA" id="ARBA00002254"/>
    </source>
</evidence>
<keyword evidence="4" id="KW-1003">Cell membrane</keyword>
<keyword evidence="6 10" id="KW-0812">Transmembrane</keyword>
<dbReference type="EMBL" id="JAQZSM010000004">
    <property type="protein sequence ID" value="MDD7970755.1"/>
    <property type="molecule type" value="Genomic_DNA"/>
</dbReference>
<evidence type="ECO:0000256" key="3">
    <source>
        <dbReference type="ARBA" id="ARBA00008281"/>
    </source>
</evidence>
<keyword evidence="5 10" id="KW-0145">Chemotaxis</keyword>
<keyword evidence="11" id="KW-0966">Cell projection</keyword>
<sequence length="161" mass="17394">MNAATDTPPDTGVAPRRKARILPVLMGILGATLLGGGGFYAVYSGLILAPPDSTGRLAPHAQDFAFIPVERITVSLAPGSGSRHLLFSGQLEVAAASRVELERLQPRFIDVINMYLRAVDPRDLAEPASLIRLRAQILRRLQTVAGQGHIRDFLITEFVLS</sequence>
<evidence type="ECO:0000256" key="4">
    <source>
        <dbReference type="ARBA" id="ARBA00022475"/>
    </source>
</evidence>
<feature type="transmembrane region" description="Helical" evidence="10">
    <location>
        <begin position="21"/>
        <end position="43"/>
    </location>
</feature>
<evidence type="ECO:0000256" key="5">
    <source>
        <dbReference type="ARBA" id="ARBA00022500"/>
    </source>
</evidence>
<gene>
    <name evidence="11" type="ORF">PUT78_06565</name>
</gene>
<keyword evidence="7 10" id="KW-0283">Flagellar rotation</keyword>
<evidence type="ECO:0000256" key="2">
    <source>
        <dbReference type="ARBA" id="ARBA00004162"/>
    </source>
</evidence>
<evidence type="ECO:0000256" key="6">
    <source>
        <dbReference type="ARBA" id="ARBA00022692"/>
    </source>
</evidence>
<protein>
    <recommendedName>
        <fullName evidence="10">Flagellar protein FliL</fullName>
    </recommendedName>
</protein>
<reference evidence="11" key="1">
    <citation type="submission" date="2023-02" db="EMBL/GenBank/DDBJ databases">
        <title>Description of Roseinatronobacter alkalisoli sp. nov., an alkaliphilic bacerium isolated from soda soil.</title>
        <authorList>
            <person name="Wei W."/>
        </authorList>
    </citation>
    <scope>NUCLEOTIDE SEQUENCE</scope>
    <source>
        <strain evidence="11">HJB301</strain>
    </source>
</reference>
<keyword evidence="11" id="KW-0969">Cilium</keyword>
<evidence type="ECO:0000313" key="11">
    <source>
        <dbReference type="EMBL" id="MDD7970755.1"/>
    </source>
</evidence>
<dbReference type="RefSeq" id="WP_274351437.1">
    <property type="nucleotide sequence ID" value="NZ_JAQZSM010000004.1"/>
</dbReference>
<evidence type="ECO:0000256" key="8">
    <source>
        <dbReference type="ARBA" id="ARBA00022989"/>
    </source>
</evidence>
<keyword evidence="11" id="KW-0282">Flagellum</keyword>
<comment type="subcellular location">
    <subcellularLocation>
        <location evidence="10">Cell inner membrane</location>
    </subcellularLocation>
    <subcellularLocation>
        <location evidence="2">Cell membrane</location>
        <topology evidence="2">Single-pass membrane protein</topology>
    </subcellularLocation>
</comment>
<comment type="caution">
    <text evidence="11">The sequence shown here is derived from an EMBL/GenBank/DDBJ whole genome shotgun (WGS) entry which is preliminary data.</text>
</comment>
<keyword evidence="8 10" id="KW-1133">Transmembrane helix</keyword>